<dbReference type="PANTHER" id="PTHR19441">
    <property type="entry name" value="WHEY ACDIC PROTEIN WAP"/>
    <property type="match status" value="1"/>
</dbReference>
<evidence type="ECO:0000313" key="3">
    <source>
        <dbReference type="EMBL" id="KAL3869859.1"/>
    </source>
</evidence>
<feature type="chain" id="PRO_5044831619" description="WAP domain-containing protein" evidence="1">
    <location>
        <begin position="17"/>
        <end position="152"/>
    </location>
</feature>
<proteinExistence type="predicted"/>
<evidence type="ECO:0000313" key="4">
    <source>
        <dbReference type="Proteomes" id="UP001634394"/>
    </source>
</evidence>
<keyword evidence="1" id="KW-0732">Signal</keyword>
<evidence type="ECO:0000259" key="2">
    <source>
        <dbReference type="PROSITE" id="PS51390"/>
    </source>
</evidence>
<protein>
    <recommendedName>
        <fullName evidence="2">WAP domain-containing protein</fullName>
    </recommendedName>
</protein>
<dbReference type="SUPFAM" id="SSF57256">
    <property type="entry name" value="Elafin-like"/>
    <property type="match status" value="2"/>
</dbReference>
<dbReference type="EMBL" id="JBJQND010000008">
    <property type="protein sequence ID" value="KAL3869859.1"/>
    <property type="molecule type" value="Genomic_DNA"/>
</dbReference>
<feature type="signal peptide" evidence="1">
    <location>
        <begin position="1"/>
        <end position="16"/>
    </location>
</feature>
<dbReference type="AlphaFoldDB" id="A0ABD3W7I3"/>
<dbReference type="PRINTS" id="PR00003">
    <property type="entry name" value="4DISULPHCORE"/>
</dbReference>
<dbReference type="InterPro" id="IPR008197">
    <property type="entry name" value="WAP_dom"/>
</dbReference>
<dbReference type="InterPro" id="IPR050514">
    <property type="entry name" value="WAP_four-disulfide_core"/>
</dbReference>
<dbReference type="PANTHER" id="PTHR19441:SF95">
    <property type="entry name" value="PERLWAPIN ISOFORM X1"/>
    <property type="match status" value="1"/>
</dbReference>
<organism evidence="3 4">
    <name type="scientific">Sinanodonta woodiana</name>
    <name type="common">Chinese pond mussel</name>
    <name type="synonym">Anodonta woodiana</name>
    <dbReference type="NCBI Taxonomy" id="1069815"/>
    <lineage>
        <taxon>Eukaryota</taxon>
        <taxon>Metazoa</taxon>
        <taxon>Spiralia</taxon>
        <taxon>Lophotrochozoa</taxon>
        <taxon>Mollusca</taxon>
        <taxon>Bivalvia</taxon>
        <taxon>Autobranchia</taxon>
        <taxon>Heteroconchia</taxon>
        <taxon>Palaeoheterodonta</taxon>
        <taxon>Unionida</taxon>
        <taxon>Unionoidea</taxon>
        <taxon>Unionidae</taxon>
        <taxon>Unioninae</taxon>
        <taxon>Sinanodonta</taxon>
    </lineage>
</organism>
<sequence>MKQSVAILLLVVCSYADDTPKMCKSGSPLPSIFCGRGPNHQDCPSGYYCNIDPLDRFAVCCAQEVKPGTCHKPPSIGSCVELCSSDEGCPGRKKCCSNGCGHSCQIPERLVTSPRTCPTPSDVGMCVEECSYDADCLSGQMCCSNGCGHTCQ</sequence>
<feature type="domain" description="WAP" evidence="2">
    <location>
        <begin position="63"/>
        <end position="108"/>
    </location>
</feature>
<reference evidence="3 4" key="1">
    <citation type="submission" date="2024-11" db="EMBL/GenBank/DDBJ databases">
        <title>Chromosome-level genome assembly of the freshwater bivalve Anodonta woodiana.</title>
        <authorList>
            <person name="Chen X."/>
        </authorList>
    </citation>
    <scope>NUCLEOTIDE SEQUENCE [LARGE SCALE GENOMIC DNA]</scope>
    <source>
        <strain evidence="3">MN2024</strain>
        <tissue evidence="3">Gills</tissue>
    </source>
</reference>
<dbReference type="PROSITE" id="PS51390">
    <property type="entry name" value="WAP"/>
    <property type="match status" value="2"/>
</dbReference>
<name>A0ABD3W7I3_SINWO</name>
<dbReference type="Gene3D" id="4.10.75.10">
    <property type="entry name" value="Elafin-like"/>
    <property type="match status" value="2"/>
</dbReference>
<gene>
    <name evidence="3" type="ORF">ACJMK2_042487</name>
</gene>
<evidence type="ECO:0000256" key="1">
    <source>
        <dbReference type="SAM" id="SignalP"/>
    </source>
</evidence>
<dbReference type="Proteomes" id="UP001634394">
    <property type="component" value="Unassembled WGS sequence"/>
</dbReference>
<dbReference type="SMART" id="SM00217">
    <property type="entry name" value="WAP"/>
    <property type="match status" value="2"/>
</dbReference>
<dbReference type="InterPro" id="IPR036645">
    <property type="entry name" value="Elafin-like_sf"/>
</dbReference>
<accession>A0ABD3W7I3</accession>
<dbReference type="Pfam" id="PF00095">
    <property type="entry name" value="WAP"/>
    <property type="match status" value="2"/>
</dbReference>
<feature type="domain" description="WAP" evidence="2">
    <location>
        <begin position="110"/>
        <end position="152"/>
    </location>
</feature>
<comment type="caution">
    <text evidence="3">The sequence shown here is derived from an EMBL/GenBank/DDBJ whole genome shotgun (WGS) entry which is preliminary data.</text>
</comment>
<keyword evidence="4" id="KW-1185">Reference proteome</keyword>